<dbReference type="AlphaFoldDB" id="A0A9N9TLT8"/>
<evidence type="ECO:0000256" key="1">
    <source>
        <dbReference type="SAM" id="Phobius"/>
    </source>
</evidence>
<accession>A0A9N9TLT8</accession>
<feature type="transmembrane region" description="Helical" evidence="1">
    <location>
        <begin position="138"/>
        <end position="155"/>
    </location>
</feature>
<feature type="transmembrane region" description="Helical" evidence="1">
    <location>
        <begin position="164"/>
        <end position="184"/>
    </location>
</feature>
<evidence type="ECO:0000313" key="2">
    <source>
        <dbReference type="EMBL" id="CAG9857737.1"/>
    </source>
</evidence>
<dbReference type="GO" id="GO:0016020">
    <property type="term" value="C:membrane"/>
    <property type="evidence" value="ECO:0007669"/>
    <property type="project" value="TreeGrafter"/>
</dbReference>
<dbReference type="PANTHER" id="PTHR12242:SF49">
    <property type="entry name" value="HEADBUTT, ISOFORM E"/>
    <property type="match status" value="1"/>
</dbReference>
<dbReference type="EMBL" id="OU900107">
    <property type="protein sequence ID" value="CAG9857737.1"/>
    <property type="molecule type" value="Genomic_DNA"/>
</dbReference>
<keyword evidence="3" id="KW-1185">Reference proteome</keyword>
<evidence type="ECO:0000313" key="3">
    <source>
        <dbReference type="Proteomes" id="UP001153712"/>
    </source>
</evidence>
<dbReference type="PANTHER" id="PTHR12242">
    <property type="entry name" value="OS02G0130600 PROTEIN-RELATED"/>
    <property type="match status" value="1"/>
</dbReference>
<reference evidence="2" key="1">
    <citation type="submission" date="2022-01" db="EMBL/GenBank/DDBJ databases">
        <authorList>
            <person name="King R."/>
        </authorList>
    </citation>
    <scope>NUCLEOTIDE SEQUENCE</scope>
</reference>
<feature type="transmembrane region" description="Helical" evidence="1">
    <location>
        <begin position="204"/>
        <end position="228"/>
    </location>
</feature>
<dbReference type="OrthoDB" id="419711at2759"/>
<feature type="transmembrane region" description="Helical" evidence="1">
    <location>
        <begin position="107"/>
        <end position="126"/>
    </location>
</feature>
<keyword evidence="1" id="KW-0812">Transmembrane</keyword>
<proteinExistence type="predicted"/>
<feature type="transmembrane region" description="Helical" evidence="1">
    <location>
        <begin position="65"/>
        <end position="86"/>
    </location>
</feature>
<feature type="transmembrane region" description="Helical" evidence="1">
    <location>
        <begin position="31"/>
        <end position="50"/>
    </location>
</feature>
<dbReference type="InterPro" id="IPR049352">
    <property type="entry name" value="Rost"/>
</dbReference>
<dbReference type="Pfam" id="PF21534">
    <property type="entry name" value="Rost"/>
    <property type="match status" value="1"/>
</dbReference>
<name>A0A9N9TLT8_PHYSR</name>
<organism evidence="2 3">
    <name type="scientific">Phyllotreta striolata</name>
    <name type="common">Striped flea beetle</name>
    <name type="synonym">Crioceris striolata</name>
    <dbReference type="NCBI Taxonomy" id="444603"/>
    <lineage>
        <taxon>Eukaryota</taxon>
        <taxon>Metazoa</taxon>
        <taxon>Ecdysozoa</taxon>
        <taxon>Arthropoda</taxon>
        <taxon>Hexapoda</taxon>
        <taxon>Insecta</taxon>
        <taxon>Pterygota</taxon>
        <taxon>Neoptera</taxon>
        <taxon>Endopterygota</taxon>
        <taxon>Coleoptera</taxon>
        <taxon>Polyphaga</taxon>
        <taxon>Cucujiformia</taxon>
        <taxon>Chrysomeloidea</taxon>
        <taxon>Chrysomelidae</taxon>
        <taxon>Galerucinae</taxon>
        <taxon>Alticini</taxon>
        <taxon>Phyllotreta</taxon>
    </lineage>
</organism>
<keyword evidence="1" id="KW-1133">Transmembrane helix</keyword>
<keyword evidence="1" id="KW-0472">Membrane</keyword>
<dbReference type="Proteomes" id="UP001153712">
    <property type="component" value="Chromosome 14"/>
</dbReference>
<sequence>MNPFSLRYAEPVDFMICQWQFDKTKPNVKYLLYRTSVMLLFVTTWILSLVDDEFNQKWAIYVTNWGYTICTVEVTLVWAMLVAWTWSHRTNREVYKTNALKLYPVYYLLYTLATPLAFGITTIYWTDYWPRPLLLLDFLRHGNNSIVMLVDLWLVSHRLRYVHVVYPLLLGVVYSLFSYVYYALGGTNREHSPCIYGRLNWAEHPYRTALICLGIDSFLGTLHLVVVLSSRFRRKIEGTCKLFYAGHDELVVT</sequence>
<gene>
    <name evidence="2" type="ORF">PHYEVI_LOCUS4137</name>
</gene>
<protein>
    <submittedName>
        <fullName evidence="2">Uncharacterized protein</fullName>
    </submittedName>
</protein>